<dbReference type="PANTHER" id="PTHR43420:SF44">
    <property type="entry name" value="ACETYLTRANSFERASE YPEA"/>
    <property type="match status" value="1"/>
</dbReference>
<proteinExistence type="inferred from homology"/>
<feature type="domain" description="N-acetyltransferase" evidence="5">
    <location>
        <begin position="8"/>
        <end position="153"/>
    </location>
</feature>
<comment type="caution">
    <text evidence="6">The sequence shown here is derived from an EMBL/GenBank/DDBJ whole genome shotgun (WGS) entry which is preliminary data.</text>
</comment>
<keyword evidence="2" id="KW-0963">Cytoplasm</keyword>
<dbReference type="PROSITE" id="PS51186">
    <property type="entry name" value="GNAT"/>
    <property type="match status" value="1"/>
</dbReference>
<protein>
    <submittedName>
        <fullName evidence="6">Ribosomal protein S18-alanine N-acetyltransferase</fullName>
    </submittedName>
</protein>
<keyword evidence="6" id="KW-0689">Ribosomal protein</keyword>
<evidence type="ECO:0000313" key="7">
    <source>
        <dbReference type="Proteomes" id="UP000664277"/>
    </source>
</evidence>
<evidence type="ECO:0000256" key="2">
    <source>
        <dbReference type="ARBA" id="ARBA00022490"/>
    </source>
</evidence>
<dbReference type="InterPro" id="IPR050680">
    <property type="entry name" value="YpeA/RimI_acetyltransf"/>
</dbReference>
<dbReference type="Pfam" id="PF00583">
    <property type="entry name" value="Acetyltransf_1"/>
    <property type="match status" value="1"/>
</dbReference>
<evidence type="ECO:0000256" key="4">
    <source>
        <dbReference type="ARBA" id="ARBA00023315"/>
    </source>
</evidence>
<dbReference type="InterPro" id="IPR016181">
    <property type="entry name" value="Acyl_CoA_acyltransferase"/>
</dbReference>
<evidence type="ECO:0000313" key="6">
    <source>
        <dbReference type="EMBL" id="MBN8658979.1"/>
    </source>
</evidence>
<dbReference type="InterPro" id="IPR000182">
    <property type="entry name" value="GNAT_dom"/>
</dbReference>
<keyword evidence="4" id="KW-0012">Acyltransferase</keyword>
<reference evidence="6" key="1">
    <citation type="submission" date="2021-02" db="EMBL/GenBank/DDBJ databases">
        <title>Genome-Resolved Metagenomics of a Microbial Community Performing Photosynthetic Biological Nutrient Removal.</title>
        <authorList>
            <person name="Mcdaniel E.A."/>
        </authorList>
    </citation>
    <scope>NUCLEOTIDE SEQUENCE</scope>
    <source>
        <strain evidence="6">UWPOB_OBS1</strain>
    </source>
</reference>
<dbReference type="Gene3D" id="3.40.630.30">
    <property type="match status" value="1"/>
</dbReference>
<dbReference type="AlphaFoldDB" id="A0A8J7P6E5"/>
<keyword evidence="6" id="KW-0687">Ribonucleoprotein</keyword>
<keyword evidence="3" id="KW-0808">Transferase</keyword>
<dbReference type="InterPro" id="IPR006464">
    <property type="entry name" value="AcTrfase_RimI/Ard1"/>
</dbReference>
<dbReference type="CDD" id="cd04301">
    <property type="entry name" value="NAT_SF"/>
    <property type="match status" value="1"/>
</dbReference>
<dbReference type="SUPFAM" id="SSF55729">
    <property type="entry name" value="Acyl-CoA N-acyltransferases (Nat)"/>
    <property type="match status" value="1"/>
</dbReference>
<evidence type="ECO:0000259" key="5">
    <source>
        <dbReference type="PROSITE" id="PS51186"/>
    </source>
</evidence>
<sequence>MYKESRVIDISPLTVADLDQVMEIDPVAFGSHHWTRQSFINELANPKGFYYAARLADSDRVLGYSGFWRVEDEAHITTLAVHPDFRRQKVGEKLLINDIIQARKLLADWLTLEVRVSNQAAQKLYERFGFKSLGIRPNYYLDNDEDAMILWTDRLNSPAFMTLFEERLRENGWLEQHNLSIESLHELFGIAGG</sequence>
<gene>
    <name evidence="6" type="primary">rimI</name>
    <name evidence="6" type="ORF">J0M35_01345</name>
</gene>
<organism evidence="6 7">
    <name type="scientific">Candidatus Obscuribacter phosphatis</name>
    <dbReference type="NCBI Taxonomy" id="1906157"/>
    <lineage>
        <taxon>Bacteria</taxon>
        <taxon>Bacillati</taxon>
        <taxon>Candidatus Melainabacteria</taxon>
        <taxon>Candidatus Obscuribacterales</taxon>
        <taxon>Candidatus Obscuribacteraceae</taxon>
        <taxon>Candidatus Obscuribacter</taxon>
    </lineage>
</organism>
<name>A0A8J7P6E5_9BACT</name>
<accession>A0A8J7P6E5</accession>
<comment type="similarity">
    <text evidence="1">Belongs to the acetyltransferase family. RimI subfamily.</text>
</comment>
<dbReference type="GO" id="GO:0005840">
    <property type="term" value="C:ribosome"/>
    <property type="evidence" value="ECO:0007669"/>
    <property type="project" value="UniProtKB-KW"/>
</dbReference>
<evidence type="ECO:0000256" key="1">
    <source>
        <dbReference type="ARBA" id="ARBA00005395"/>
    </source>
</evidence>
<evidence type="ECO:0000256" key="3">
    <source>
        <dbReference type="ARBA" id="ARBA00022679"/>
    </source>
</evidence>
<dbReference type="NCBIfam" id="TIGR01575">
    <property type="entry name" value="rimI"/>
    <property type="match status" value="1"/>
</dbReference>
<dbReference type="Proteomes" id="UP000664277">
    <property type="component" value="Unassembled WGS sequence"/>
</dbReference>
<dbReference type="GO" id="GO:0008080">
    <property type="term" value="F:N-acetyltransferase activity"/>
    <property type="evidence" value="ECO:0007669"/>
    <property type="project" value="InterPro"/>
</dbReference>
<dbReference type="PANTHER" id="PTHR43420">
    <property type="entry name" value="ACETYLTRANSFERASE"/>
    <property type="match status" value="1"/>
</dbReference>
<dbReference type="EMBL" id="JAFLCK010000001">
    <property type="protein sequence ID" value="MBN8658979.1"/>
    <property type="molecule type" value="Genomic_DNA"/>
</dbReference>